<feature type="transmembrane region" description="Helical" evidence="4">
    <location>
        <begin position="49"/>
        <end position="70"/>
    </location>
</feature>
<dbReference type="Pfam" id="PF07690">
    <property type="entry name" value="MFS_1"/>
    <property type="match status" value="1"/>
</dbReference>
<accession>A0A9P8W5H1</accession>
<evidence type="ECO:0000256" key="2">
    <source>
        <dbReference type="ARBA" id="ARBA00006727"/>
    </source>
</evidence>
<dbReference type="SUPFAM" id="SSF103473">
    <property type="entry name" value="MFS general substrate transporter"/>
    <property type="match status" value="1"/>
</dbReference>
<reference evidence="5 6" key="1">
    <citation type="journal article" date="2021" name="Nat. Commun.">
        <title>Genetic determinants of endophytism in the Arabidopsis root mycobiome.</title>
        <authorList>
            <person name="Mesny F."/>
            <person name="Miyauchi S."/>
            <person name="Thiergart T."/>
            <person name="Pickel B."/>
            <person name="Atanasova L."/>
            <person name="Karlsson M."/>
            <person name="Huettel B."/>
            <person name="Barry K.W."/>
            <person name="Haridas S."/>
            <person name="Chen C."/>
            <person name="Bauer D."/>
            <person name="Andreopoulos W."/>
            <person name="Pangilinan J."/>
            <person name="LaButti K."/>
            <person name="Riley R."/>
            <person name="Lipzen A."/>
            <person name="Clum A."/>
            <person name="Drula E."/>
            <person name="Henrissat B."/>
            <person name="Kohler A."/>
            <person name="Grigoriev I.V."/>
            <person name="Martin F.M."/>
            <person name="Hacquard S."/>
        </authorList>
    </citation>
    <scope>NUCLEOTIDE SEQUENCE [LARGE SCALE GENOMIC DNA]</scope>
    <source>
        <strain evidence="5 6">MPI-CAGE-CH-0241</strain>
    </source>
</reference>
<gene>
    <name evidence="5" type="ORF">B0T10DRAFT_512604</name>
</gene>
<keyword evidence="4" id="KW-0812">Transmembrane</keyword>
<keyword evidence="6" id="KW-1185">Reference proteome</keyword>
<dbReference type="Gene3D" id="1.20.1250.20">
    <property type="entry name" value="MFS general substrate transporter like domains"/>
    <property type="match status" value="2"/>
</dbReference>
<name>A0A9P8W5H1_9HYPO</name>
<feature type="transmembrane region" description="Helical" evidence="4">
    <location>
        <begin position="123"/>
        <end position="141"/>
    </location>
</feature>
<feature type="transmembrane region" description="Helical" evidence="4">
    <location>
        <begin position="287"/>
        <end position="310"/>
    </location>
</feature>
<dbReference type="PANTHER" id="PTHR11360:SF287">
    <property type="entry name" value="MFS MONOCARBOXYLATE TRANSPORTER"/>
    <property type="match status" value="1"/>
</dbReference>
<feature type="transmembrane region" description="Helical" evidence="4">
    <location>
        <begin position="147"/>
        <end position="166"/>
    </location>
</feature>
<evidence type="ECO:0000256" key="4">
    <source>
        <dbReference type="SAM" id="Phobius"/>
    </source>
</evidence>
<evidence type="ECO:0000313" key="6">
    <source>
        <dbReference type="Proteomes" id="UP000777438"/>
    </source>
</evidence>
<dbReference type="InterPro" id="IPR036259">
    <property type="entry name" value="MFS_trans_sf"/>
</dbReference>
<dbReference type="OrthoDB" id="2213137at2759"/>
<sequence length="449" mass="48546">MTASQQSQTLELELQPRSEQGLNDAVNRQADHNRGLPQELKPADGGRDAWVVLIVGFVFEALFWGFPMSFGVFQNYYSNLEQFQDDADNIALIGTLAQGLYYLGAPFSALLTKRFPKYQRHQIWIGWPMCIVGLLLASFTSSVNGLIATQGLLYGLGFVTLTYPIISMINEWWVTRKGMAFGLISASSGATGAVMPFILQALLDAYGHRTTLRACAVTMVFTGPLIPLFRGRLPASEQAALAKTDWTFLKRPLFWVYGFSILVQGLGFFFPIVFIPSYASALNMPAIQGALLLAVLSVAQVFGQLALGYLSDKKVSVSLLAVACCIIAAVSSFTLWGLGKSMGFLVAFSIIYGFVGFGFGTLRVAMGRAVSDDPSTVFATYAIYVFLQGVGNILVSPISAALMSSRAIVQQDYAAGKYAGVVILTTISSVLAGAVILGWHTCVRLARSC</sequence>
<feature type="transmembrane region" description="Helical" evidence="4">
    <location>
        <begin position="317"/>
        <end position="338"/>
    </location>
</feature>
<keyword evidence="3" id="KW-0325">Glycoprotein</keyword>
<comment type="similarity">
    <text evidence="2">Belongs to the major facilitator superfamily. Monocarboxylate porter (TC 2.A.1.13) family.</text>
</comment>
<protein>
    <submittedName>
        <fullName evidence="5">Major facilitator superfamily domain-containing protein</fullName>
    </submittedName>
</protein>
<dbReference type="InterPro" id="IPR050327">
    <property type="entry name" value="Proton-linked_MCT"/>
</dbReference>
<evidence type="ECO:0000313" key="5">
    <source>
        <dbReference type="EMBL" id="KAH6890663.1"/>
    </source>
</evidence>
<proteinExistence type="inferred from homology"/>
<comment type="caution">
    <text evidence="5">The sequence shown here is derived from an EMBL/GenBank/DDBJ whole genome shotgun (WGS) entry which is preliminary data.</text>
</comment>
<feature type="transmembrane region" description="Helical" evidence="4">
    <location>
        <begin position="254"/>
        <end position="275"/>
    </location>
</feature>
<evidence type="ECO:0000256" key="3">
    <source>
        <dbReference type="ARBA" id="ARBA00023180"/>
    </source>
</evidence>
<comment type="subcellular location">
    <subcellularLocation>
        <location evidence="1">Membrane</location>
        <topology evidence="1">Multi-pass membrane protein</topology>
    </subcellularLocation>
</comment>
<feature type="transmembrane region" description="Helical" evidence="4">
    <location>
        <begin position="418"/>
        <end position="439"/>
    </location>
</feature>
<feature type="transmembrane region" description="Helical" evidence="4">
    <location>
        <begin position="90"/>
        <end position="111"/>
    </location>
</feature>
<keyword evidence="4" id="KW-1133">Transmembrane helix</keyword>
<evidence type="ECO:0000256" key="1">
    <source>
        <dbReference type="ARBA" id="ARBA00004141"/>
    </source>
</evidence>
<dbReference type="GO" id="GO:0022857">
    <property type="term" value="F:transmembrane transporter activity"/>
    <property type="evidence" value="ECO:0007669"/>
    <property type="project" value="InterPro"/>
</dbReference>
<dbReference type="AlphaFoldDB" id="A0A9P8W5H1"/>
<dbReference type="InterPro" id="IPR011701">
    <property type="entry name" value="MFS"/>
</dbReference>
<feature type="transmembrane region" description="Helical" evidence="4">
    <location>
        <begin position="344"/>
        <end position="366"/>
    </location>
</feature>
<dbReference type="GO" id="GO:0016020">
    <property type="term" value="C:membrane"/>
    <property type="evidence" value="ECO:0007669"/>
    <property type="project" value="UniProtKB-SubCell"/>
</dbReference>
<feature type="transmembrane region" description="Helical" evidence="4">
    <location>
        <begin position="378"/>
        <end position="398"/>
    </location>
</feature>
<feature type="transmembrane region" description="Helical" evidence="4">
    <location>
        <begin position="178"/>
        <end position="199"/>
    </location>
</feature>
<keyword evidence="4" id="KW-0472">Membrane</keyword>
<dbReference type="PANTHER" id="PTHR11360">
    <property type="entry name" value="MONOCARBOXYLATE TRANSPORTER"/>
    <property type="match status" value="1"/>
</dbReference>
<organism evidence="5 6">
    <name type="scientific">Thelonectria olida</name>
    <dbReference type="NCBI Taxonomy" id="1576542"/>
    <lineage>
        <taxon>Eukaryota</taxon>
        <taxon>Fungi</taxon>
        <taxon>Dikarya</taxon>
        <taxon>Ascomycota</taxon>
        <taxon>Pezizomycotina</taxon>
        <taxon>Sordariomycetes</taxon>
        <taxon>Hypocreomycetidae</taxon>
        <taxon>Hypocreales</taxon>
        <taxon>Nectriaceae</taxon>
        <taxon>Thelonectria</taxon>
    </lineage>
</organism>
<dbReference type="EMBL" id="JAGPYM010000009">
    <property type="protein sequence ID" value="KAH6890663.1"/>
    <property type="molecule type" value="Genomic_DNA"/>
</dbReference>
<dbReference type="Proteomes" id="UP000777438">
    <property type="component" value="Unassembled WGS sequence"/>
</dbReference>